<dbReference type="GO" id="GO:0006596">
    <property type="term" value="P:polyamine biosynthetic process"/>
    <property type="evidence" value="ECO:0007669"/>
    <property type="project" value="UniProtKB-KW"/>
</dbReference>
<keyword evidence="2" id="KW-0812">Transmembrane</keyword>
<feature type="transmembrane region" description="Helical" evidence="2">
    <location>
        <begin position="150"/>
        <end position="174"/>
    </location>
</feature>
<dbReference type="OrthoDB" id="9761985at2"/>
<name>A0A225DX65_9BACT</name>
<dbReference type="Gene3D" id="1.20.1250.20">
    <property type="entry name" value="MFS general substrate transporter like domains"/>
    <property type="match status" value="2"/>
</dbReference>
<dbReference type="SUPFAM" id="SSF103473">
    <property type="entry name" value="MFS general substrate transporter"/>
    <property type="match status" value="1"/>
</dbReference>
<feature type="transmembrane region" description="Helical" evidence="2">
    <location>
        <begin position="45"/>
        <end position="65"/>
    </location>
</feature>
<accession>A0A225DX65</accession>
<evidence type="ECO:0000313" key="4">
    <source>
        <dbReference type="Proteomes" id="UP000214646"/>
    </source>
</evidence>
<proteinExistence type="predicted"/>
<feature type="transmembrane region" description="Helical" evidence="2">
    <location>
        <begin position="232"/>
        <end position="250"/>
    </location>
</feature>
<dbReference type="CDD" id="cd06174">
    <property type="entry name" value="MFS"/>
    <property type="match status" value="1"/>
</dbReference>
<protein>
    <submittedName>
        <fullName evidence="3">Spermidine synthase-like protein</fullName>
    </submittedName>
</protein>
<dbReference type="InterPro" id="IPR036259">
    <property type="entry name" value="MFS_trans_sf"/>
</dbReference>
<dbReference type="NCBIfam" id="NF037959">
    <property type="entry name" value="MFS_SpdSyn"/>
    <property type="match status" value="2"/>
</dbReference>
<feature type="transmembrane region" description="Helical" evidence="2">
    <location>
        <begin position="339"/>
        <end position="358"/>
    </location>
</feature>
<keyword evidence="2" id="KW-0472">Membrane</keyword>
<organism evidence="3 4">
    <name type="scientific">Fimbriiglobus ruber</name>
    <dbReference type="NCBI Taxonomy" id="1908690"/>
    <lineage>
        <taxon>Bacteria</taxon>
        <taxon>Pseudomonadati</taxon>
        <taxon>Planctomycetota</taxon>
        <taxon>Planctomycetia</taxon>
        <taxon>Gemmatales</taxon>
        <taxon>Gemmataceae</taxon>
        <taxon>Fimbriiglobus</taxon>
    </lineage>
</organism>
<dbReference type="PANTHER" id="PTHR43317:SF1">
    <property type="entry name" value="THERMOSPERMINE SYNTHASE ACAULIS5"/>
    <property type="match status" value="1"/>
</dbReference>
<feature type="transmembrane region" description="Helical" evidence="2">
    <location>
        <begin position="115"/>
        <end position="138"/>
    </location>
</feature>
<dbReference type="AlphaFoldDB" id="A0A225DX65"/>
<feature type="transmembrane region" description="Helical" evidence="2">
    <location>
        <begin position="430"/>
        <end position="448"/>
    </location>
</feature>
<feature type="transmembrane region" description="Helical" evidence="2">
    <location>
        <begin position="405"/>
        <end position="423"/>
    </location>
</feature>
<evidence type="ECO:0000256" key="1">
    <source>
        <dbReference type="ARBA" id="ARBA00023115"/>
    </source>
</evidence>
<feature type="transmembrane region" description="Helical" evidence="2">
    <location>
        <begin position="12"/>
        <end position="33"/>
    </location>
</feature>
<dbReference type="SUPFAM" id="SSF53335">
    <property type="entry name" value="S-adenosyl-L-methionine-dependent methyltransferases"/>
    <property type="match status" value="1"/>
</dbReference>
<keyword evidence="1" id="KW-0620">Polyamine biosynthesis</keyword>
<comment type="caution">
    <text evidence="3">The sequence shown here is derived from an EMBL/GenBank/DDBJ whole genome shotgun (WGS) entry which is preliminary data.</text>
</comment>
<feature type="transmembrane region" description="Helical" evidence="2">
    <location>
        <begin position="262"/>
        <end position="282"/>
    </location>
</feature>
<dbReference type="Proteomes" id="UP000214646">
    <property type="component" value="Unassembled WGS sequence"/>
</dbReference>
<keyword evidence="2" id="KW-1133">Transmembrane helix</keyword>
<dbReference type="InterPro" id="IPR029063">
    <property type="entry name" value="SAM-dependent_MTases_sf"/>
</dbReference>
<gene>
    <name evidence="3" type="ORF">FRUB_03867</name>
</gene>
<feature type="transmembrane region" description="Helical" evidence="2">
    <location>
        <begin position="379"/>
        <end position="399"/>
    </location>
</feature>
<sequence length="741" mass="79333">MGVSPRAGFARLALVGSVIFLANAGLLVLQLVAGRLLAPFVGSSLETWTAVIGAFLTGIAVGNAVGGRAADRGPAPWKLAAFAALGGVGALWMMALPLLLQATELHRAIPLGVRIPVLATALCFPPAFVLSLLTPLAIKLGLPDVNRTGRVAGLIFSLGTLGCLVGNYAAGFYLIPHLTINALTTAAAGLLFVTALAALLIPKNADAQAENVTESAGEAPVTTRAPLSLTRAYSVVFLASFAGMAIELTASRLIAQTFGVSLFTWTAVIGVMLAGTAVGNWVGGHLADRAARLGGPGAGAWQLAACLILAGVAILVMLLTYFAGTYYDPLKGWGMITQIFIWSGVLFYAPMMFLGTISPQVIRLAIPDAAHAGRVAGRVYAWSTVGAIVGTFATGYLLISTVGMYRTVLAAAVLPIVATGAVCRVWERGAYLYTISIVCGAAVGGYILTVPSNLHIAKETNYYTIRVQGDLHEEGVLVLILDALIHSKVNPLDPSYIHYVHEQAQIEFLRVIADAHPDEQRVLVIGGGGYTFPRYARTFLKNSKIDVVEIDPGVTKVAYDDLALDPALNITTVNMDGRQFVAEKAPRGHYHLMTLDAVNDLTVPYHLLTKEFNDEAKAALAPDGVYLLTVIDLLEDGQLWKAAYHTLKKTFAHVELLVLNDNYDPYERQVYVLYAADAPFDLEKMRTLLRRQKVEQVHTKLPPPGELDRLLGLTAPVVLTDQFAPVDNMMAEVFRRRESSR</sequence>
<dbReference type="PANTHER" id="PTHR43317">
    <property type="entry name" value="THERMOSPERMINE SYNTHASE ACAULIS5"/>
    <property type="match status" value="1"/>
</dbReference>
<dbReference type="Gene3D" id="3.40.50.150">
    <property type="entry name" value="Vaccinia Virus protein VP39"/>
    <property type="match status" value="1"/>
</dbReference>
<dbReference type="CDD" id="cd02440">
    <property type="entry name" value="AdoMet_MTases"/>
    <property type="match status" value="1"/>
</dbReference>
<keyword evidence="4" id="KW-1185">Reference proteome</keyword>
<reference evidence="4" key="1">
    <citation type="submission" date="2017-06" db="EMBL/GenBank/DDBJ databases">
        <title>Genome analysis of Fimbriiglobus ruber SP5, the first member of the order Planctomycetales with confirmed chitinolytic capability.</title>
        <authorList>
            <person name="Ravin N.V."/>
            <person name="Rakitin A.L."/>
            <person name="Ivanova A.A."/>
            <person name="Beletsky A.V."/>
            <person name="Kulichevskaya I.S."/>
            <person name="Mardanov A.V."/>
            <person name="Dedysh S.N."/>
        </authorList>
    </citation>
    <scope>NUCLEOTIDE SEQUENCE [LARGE SCALE GENOMIC DNA]</scope>
    <source>
        <strain evidence="4">SP5</strain>
    </source>
</reference>
<feature type="transmembrane region" description="Helical" evidence="2">
    <location>
        <begin position="180"/>
        <end position="201"/>
    </location>
</feature>
<feature type="transmembrane region" description="Helical" evidence="2">
    <location>
        <begin position="77"/>
        <end position="95"/>
    </location>
</feature>
<evidence type="ECO:0000256" key="2">
    <source>
        <dbReference type="SAM" id="Phobius"/>
    </source>
</evidence>
<dbReference type="GO" id="GO:0010487">
    <property type="term" value="F:thermospermine synthase activity"/>
    <property type="evidence" value="ECO:0007669"/>
    <property type="project" value="TreeGrafter"/>
</dbReference>
<dbReference type="EMBL" id="NIDE01000005">
    <property type="protein sequence ID" value="OWK41789.1"/>
    <property type="molecule type" value="Genomic_DNA"/>
</dbReference>
<feature type="transmembrane region" description="Helical" evidence="2">
    <location>
        <begin position="303"/>
        <end position="327"/>
    </location>
</feature>
<evidence type="ECO:0000313" key="3">
    <source>
        <dbReference type="EMBL" id="OWK41789.1"/>
    </source>
</evidence>
<dbReference type="RefSeq" id="WP_088255037.1">
    <property type="nucleotide sequence ID" value="NZ_NIDE01000005.1"/>
</dbReference>
<dbReference type="Pfam" id="PF01564">
    <property type="entry name" value="Spermine_synth"/>
    <property type="match status" value="1"/>
</dbReference>